<gene>
    <name evidence="3" type="ORF">GC097_27140</name>
</gene>
<dbReference type="Pfam" id="PF07331">
    <property type="entry name" value="TctB"/>
    <property type="match status" value="1"/>
</dbReference>
<dbReference type="Proteomes" id="UP000618579">
    <property type="component" value="Unassembled WGS sequence"/>
</dbReference>
<sequence length="167" mass="18347">MEKNSGTTAGTPKHLDFITSICLFLVSVYILVDSMKMVKTVGGPIYSSPGLLPIIIGSMLMLCTVVLFIKSMKNVGFTGNVRAIGEWFGPFIKDTDTRGMLTGIVIIAVYCFVLVPRLPFLLSSVIFLVFLMKVMNAGSYFKIILTAVAVSISLYVLFEIIFKVPLF</sequence>
<feature type="transmembrane region" description="Helical" evidence="1">
    <location>
        <begin position="143"/>
        <end position="162"/>
    </location>
</feature>
<dbReference type="EMBL" id="WHNZ01000064">
    <property type="protein sequence ID" value="NOV03688.1"/>
    <property type="molecule type" value="Genomic_DNA"/>
</dbReference>
<feature type="transmembrane region" description="Helical" evidence="1">
    <location>
        <begin position="44"/>
        <end position="69"/>
    </location>
</feature>
<keyword evidence="1" id="KW-1133">Transmembrane helix</keyword>
<proteinExistence type="predicted"/>
<comment type="caution">
    <text evidence="3">The sequence shown here is derived from an EMBL/GenBank/DDBJ whole genome shotgun (WGS) entry which is preliminary data.</text>
</comment>
<reference evidence="3 4" key="1">
    <citation type="submission" date="2019-10" db="EMBL/GenBank/DDBJ databases">
        <title>Description of Paenibacillus pedi sp. nov.</title>
        <authorList>
            <person name="Carlier A."/>
            <person name="Qi S."/>
        </authorList>
    </citation>
    <scope>NUCLEOTIDE SEQUENCE [LARGE SCALE GENOMIC DNA]</scope>
    <source>
        <strain evidence="3 4">LMG 31457</strain>
    </source>
</reference>
<evidence type="ECO:0000259" key="2">
    <source>
        <dbReference type="Pfam" id="PF07331"/>
    </source>
</evidence>
<dbReference type="InterPro" id="IPR009936">
    <property type="entry name" value="DUF1468"/>
</dbReference>
<accession>A0ABX1ZVG9</accession>
<organism evidence="3 4">
    <name type="scientific">Paenibacillus planticolens</name>
    <dbReference type="NCBI Taxonomy" id="2654976"/>
    <lineage>
        <taxon>Bacteria</taxon>
        <taxon>Bacillati</taxon>
        <taxon>Bacillota</taxon>
        <taxon>Bacilli</taxon>
        <taxon>Bacillales</taxon>
        <taxon>Paenibacillaceae</taxon>
        <taxon>Paenibacillus</taxon>
    </lineage>
</organism>
<feature type="domain" description="DUF1468" evidence="2">
    <location>
        <begin position="18"/>
        <end position="166"/>
    </location>
</feature>
<feature type="transmembrane region" description="Helical" evidence="1">
    <location>
        <begin position="104"/>
        <end position="131"/>
    </location>
</feature>
<evidence type="ECO:0000256" key="1">
    <source>
        <dbReference type="SAM" id="Phobius"/>
    </source>
</evidence>
<keyword evidence="4" id="KW-1185">Reference proteome</keyword>
<keyword evidence="1" id="KW-0472">Membrane</keyword>
<dbReference type="RefSeq" id="WP_171686497.1">
    <property type="nucleotide sequence ID" value="NZ_WHNZ01000064.1"/>
</dbReference>
<name>A0ABX1ZVG9_9BACL</name>
<evidence type="ECO:0000313" key="4">
    <source>
        <dbReference type="Proteomes" id="UP000618579"/>
    </source>
</evidence>
<keyword evidence="1" id="KW-0812">Transmembrane</keyword>
<feature type="transmembrane region" description="Helical" evidence="1">
    <location>
        <begin position="15"/>
        <end position="32"/>
    </location>
</feature>
<evidence type="ECO:0000313" key="3">
    <source>
        <dbReference type="EMBL" id="NOV03688.1"/>
    </source>
</evidence>
<protein>
    <recommendedName>
        <fullName evidence="2">DUF1468 domain-containing protein</fullName>
    </recommendedName>
</protein>